<evidence type="ECO:0000259" key="4">
    <source>
        <dbReference type="Pfam" id="PF09084"/>
    </source>
</evidence>
<dbReference type="PANTHER" id="PTHR30024">
    <property type="entry name" value="ALIPHATIC SULFONATES-BINDING PROTEIN-RELATED"/>
    <property type="match status" value="1"/>
</dbReference>
<comment type="similarity">
    <text evidence="2">Belongs to the bacterial solute-binding protein SsuA/TauA family.</text>
</comment>
<proteinExistence type="inferred from homology"/>
<evidence type="ECO:0000256" key="2">
    <source>
        <dbReference type="ARBA" id="ARBA00010742"/>
    </source>
</evidence>
<dbReference type="InterPro" id="IPR015168">
    <property type="entry name" value="SsuA/THI5"/>
</dbReference>
<dbReference type="EMBL" id="UINC01006285">
    <property type="protein sequence ID" value="SVA26620.1"/>
    <property type="molecule type" value="Genomic_DNA"/>
</dbReference>
<comment type="subcellular location">
    <subcellularLocation>
        <location evidence="1">Periplasm</location>
    </subcellularLocation>
</comment>
<reference evidence="5" key="1">
    <citation type="submission" date="2018-05" db="EMBL/GenBank/DDBJ databases">
        <authorList>
            <person name="Lanie J.A."/>
            <person name="Ng W.-L."/>
            <person name="Kazmierczak K.M."/>
            <person name="Andrzejewski T.M."/>
            <person name="Davidsen T.M."/>
            <person name="Wayne K.J."/>
            <person name="Tettelin H."/>
            <person name="Glass J.I."/>
            <person name="Rusch D."/>
            <person name="Podicherti R."/>
            <person name="Tsui H.-C.T."/>
            <person name="Winkler M.E."/>
        </authorList>
    </citation>
    <scope>NUCLEOTIDE SEQUENCE</scope>
</reference>
<dbReference type="SUPFAM" id="SSF53850">
    <property type="entry name" value="Periplasmic binding protein-like II"/>
    <property type="match status" value="1"/>
</dbReference>
<protein>
    <recommendedName>
        <fullName evidence="4">SsuA/THI5-like domain-containing protein</fullName>
    </recommendedName>
</protein>
<dbReference type="AlphaFoldDB" id="A0A381UER5"/>
<sequence length="296" mass="31217">MTIDTVRIQFTRFSAFYSPLIATICGGFLAAEGLAGESSVSRPGVSAIKALSEGEVDVVQSAPSQAFAFAERGEAPPALHFAQINCTDGFFLVGREPESRFEIGNLTGRRVIVDHGGQPLHMFRYACHKGGVDPASLEAIDAGATDDMIAAFRAGEGDYIHLQGPAPQQLEADGVGSIVGRVGDWVGRCAFSSLASTPAWLAGKPATAFMRAFRNARQWVAEAPPQEIAESERSYFPDVPPAVLADTIAAYQNLGCWSSQVEIVPHELAVSIDVFRLAGVVSGEVDAALVAVAPPG</sequence>
<evidence type="ECO:0000313" key="5">
    <source>
        <dbReference type="EMBL" id="SVA26620.1"/>
    </source>
</evidence>
<evidence type="ECO:0000256" key="1">
    <source>
        <dbReference type="ARBA" id="ARBA00004418"/>
    </source>
</evidence>
<name>A0A381UER5_9ZZZZ</name>
<dbReference type="Gene3D" id="3.40.190.10">
    <property type="entry name" value="Periplasmic binding protein-like II"/>
    <property type="match status" value="2"/>
</dbReference>
<dbReference type="GO" id="GO:0042597">
    <property type="term" value="C:periplasmic space"/>
    <property type="evidence" value="ECO:0007669"/>
    <property type="project" value="UniProtKB-SubCell"/>
</dbReference>
<keyword evidence="3" id="KW-0732">Signal</keyword>
<organism evidence="5">
    <name type="scientific">marine metagenome</name>
    <dbReference type="NCBI Taxonomy" id="408172"/>
    <lineage>
        <taxon>unclassified sequences</taxon>
        <taxon>metagenomes</taxon>
        <taxon>ecological metagenomes</taxon>
    </lineage>
</organism>
<accession>A0A381UER5</accession>
<dbReference type="PANTHER" id="PTHR30024:SF47">
    <property type="entry name" value="TAURINE-BINDING PERIPLASMIC PROTEIN"/>
    <property type="match status" value="1"/>
</dbReference>
<evidence type="ECO:0000256" key="3">
    <source>
        <dbReference type="ARBA" id="ARBA00022729"/>
    </source>
</evidence>
<feature type="domain" description="SsuA/THI5-like" evidence="4">
    <location>
        <begin position="19"/>
        <end position="225"/>
    </location>
</feature>
<dbReference type="Pfam" id="PF09084">
    <property type="entry name" value="NMT1"/>
    <property type="match status" value="1"/>
</dbReference>
<gene>
    <name evidence="5" type="ORF">METZ01_LOCUS79474</name>
</gene>